<evidence type="ECO:0000313" key="2">
    <source>
        <dbReference type="Proteomes" id="UP001186974"/>
    </source>
</evidence>
<comment type="caution">
    <text evidence="1">The sequence shown here is derived from an EMBL/GenBank/DDBJ whole genome shotgun (WGS) entry which is preliminary data.</text>
</comment>
<keyword evidence="2" id="KW-1185">Reference proteome</keyword>
<name>A0ACC3D5M6_9PEZI</name>
<evidence type="ECO:0000313" key="1">
    <source>
        <dbReference type="EMBL" id="KAK3062235.1"/>
    </source>
</evidence>
<gene>
    <name evidence="1" type="ORF">LTS18_004551</name>
</gene>
<dbReference type="EMBL" id="JAWDJW010007400">
    <property type="protein sequence ID" value="KAK3062235.1"/>
    <property type="molecule type" value="Genomic_DNA"/>
</dbReference>
<accession>A0ACC3D5M6</accession>
<dbReference type="Proteomes" id="UP001186974">
    <property type="component" value="Unassembled WGS sequence"/>
</dbReference>
<sequence>MAPQPDRYESEDVDVSPLGQPLKFEFSGKTAPNRFLKGAMTERLSSWDPNNFQKRGIPSEQLINVYKRWGEGSLGLILTGNTMIDYDQLEAKGNPIIPQEAEAKDGDARFEAFKKQAEAAKAHGDLIVMQVSHPGRQVQDIINPKPLSASDVQLEGTVMGMNFAKPRAATQEDIDHIIEGFTHAAEYAEKAGYDGVQLHGAHGYLLAQFLSPTTNRRTDKYGGSLENRARIIIEIAKSIQKRTSKNFMIGIKLNSVEFQDK</sequence>
<protein>
    <submittedName>
        <fullName evidence="1">Uncharacterized protein</fullName>
    </submittedName>
</protein>
<reference evidence="1" key="1">
    <citation type="submission" date="2024-09" db="EMBL/GenBank/DDBJ databases">
        <title>Black Yeasts Isolated from many extreme environments.</title>
        <authorList>
            <person name="Coleine C."/>
            <person name="Stajich J.E."/>
            <person name="Selbmann L."/>
        </authorList>
    </citation>
    <scope>NUCLEOTIDE SEQUENCE</scope>
    <source>
        <strain evidence="1">CCFEE 5737</strain>
    </source>
</reference>
<feature type="non-terminal residue" evidence="1">
    <location>
        <position position="261"/>
    </location>
</feature>
<proteinExistence type="predicted"/>
<organism evidence="1 2">
    <name type="scientific">Coniosporium uncinatum</name>
    <dbReference type="NCBI Taxonomy" id="93489"/>
    <lineage>
        <taxon>Eukaryota</taxon>
        <taxon>Fungi</taxon>
        <taxon>Dikarya</taxon>
        <taxon>Ascomycota</taxon>
        <taxon>Pezizomycotina</taxon>
        <taxon>Dothideomycetes</taxon>
        <taxon>Dothideomycetes incertae sedis</taxon>
        <taxon>Coniosporium</taxon>
    </lineage>
</organism>